<name>A0A9Q1DHW4_CONCO</name>
<proteinExistence type="predicted"/>
<dbReference type="Proteomes" id="UP001152803">
    <property type="component" value="Unassembled WGS sequence"/>
</dbReference>
<evidence type="ECO:0000259" key="1">
    <source>
        <dbReference type="PROSITE" id="PS50106"/>
    </source>
</evidence>
<dbReference type="PANTHER" id="PTHR19964:SF10">
    <property type="entry name" value="MULTIPLE PDZ DOMAIN PROTEIN"/>
    <property type="match status" value="1"/>
</dbReference>
<accession>A0A9Q1DHW4</accession>
<feature type="domain" description="PDZ" evidence="1">
    <location>
        <begin position="223"/>
        <end position="307"/>
    </location>
</feature>
<reference evidence="2" key="1">
    <citation type="journal article" date="2023" name="Science">
        <title>Genome structures resolve the early diversification of teleost fishes.</title>
        <authorList>
            <person name="Parey E."/>
            <person name="Louis A."/>
            <person name="Montfort J."/>
            <person name="Bouchez O."/>
            <person name="Roques C."/>
            <person name="Iampietro C."/>
            <person name="Lluch J."/>
            <person name="Castinel A."/>
            <person name="Donnadieu C."/>
            <person name="Desvignes T."/>
            <person name="Floi Bucao C."/>
            <person name="Jouanno E."/>
            <person name="Wen M."/>
            <person name="Mejri S."/>
            <person name="Dirks R."/>
            <person name="Jansen H."/>
            <person name="Henkel C."/>
            <person name="Chen W.J."/>
            <person name="Zahm M."/>
            <person name="Cabau C."/>
            <person name="Klopp C."/>
            <person name="Thompson A.W."/>
            <person name="Robinson-Rechavi M."/>
            <person name="Braasch I."/>
            <person name="Lecointre G."/>
            <person name="Bobe J."/>
            <person name="Postlethwait J.H."/>
            <person name="Berthelot C."/>
            <person name="Roest Crollius H."/>
            <person name="Guiguen Y."/>
        </authorList>
    </citation>
    <scope>NUCLEOTIDE SEQUENCE</scope>
    <source>
        <strain evidence="2">Concon-B</strain>
    </source>
</reference>
<dbReference type="GO" id="GO:0045177">
    <property type="term" value="C:apical part of cell"/>
    <property type="evidence" value="ECO:0007669"/>
    <property type="project" value="TreeGrafter"/>
</dbReference>
<dbReference type="GO" id="GO:0005886">
    <property type="term" value="C:plasma membrane"/>
    <property type="evidence" value="ECO:0007669"/>
    <property type="project" value="TreeGrafter"/>
</dbReference>
<dbReference type="GO" id="GO:0005737">
    <property type="term" value="C:cytoplasm"/>
    <property type="evidence" value="ECO:0007669"/>
    <property type="project" value="TreeGrafter"/>
</dbReference>
<feature type="non-terminal residue" evidence="2">
    <location>
        <position position="409"/>
    </location>
</feature>
<keyword evidence="3" id="KW-1185">Reference proteome</keyword>
<dbReference type="InterPro" id="IPR051342">
    <property type="entry name" value="PDZ_scaffold"/>
</dbReference>
<dbReference type="InterPro" id="IPR001478">
    <property type="entry name" value="PDZ"/>
</dbReference>
<dbReference type="SMART" id="SM00228">
    <property type="entry name" value="PDZ"/>
    <property type="match status" value="2"/>
</dbReference>
<feature type="domain" description="PDZ" evidence="1">
    <location>
        <begin position="71"/>
        <end position="157"/>
    </location>
</feature>
<dbReference type="CDD" id="cd06668">
    <property type="entry name" value="PDZ4_MUPP1-like"/>
    <property type="match status" value="1"/>
</dbReference>
<dbReference type="PROSITE" id="PS50106">
    <property type="entry name" value="PDZ"/>
    <property type="match status" value="3"/>
</dbReference>
<evidence type="ECO:0000313" key="2">
    <source>
        <dbReference type="EMBL" id="KAJ8271357.1"/>
    </source>
</evidence>
<dbReference type="InterPro" id="IPR036034">
    <property type="entry name" value="PDZ_sf"/>
</dbReference>
<dbReference type="GO" id="GO:0120192">
    <property type="term" value="P:tight junction assembly"/>
    <property type="evidence" value="ECO:0007669"/>
    <property type="project" value="TreeGrafter"/>
</dbReference>
<feature type="non-terminal residue" evidence="2">
    <location>
        <position position="1"/>
    </location>
</feature>
<protein>
    <recommendedName>
        <fullName evidence="1">PDZ domain-containing protein</fullName>
    </recommendedName>
</protein>
<dbReference type="Gene3D" id="2.30.42.10">
    <property type="match status" value="4"/>
</dbReference>
<dbReference type="OrthoDB" id="6022711at2759"/>
<comment type="caution">
    <text evidence="2">The sequence shown here is derived from an EMBL/GenBank/DDBJ whole genome shotgun (WGS) entry which is preliminary data.</text>
</comment>
<sequence length="409" mass="43898">LRRGDRLLQIGDTDVSGLSSEEVACVLQQCEAQVRLLISRGVLDETPCPSLAATPDAKRQGCGDEETDAFDVELTKNAEGLGITIAGYIGEKNAEPSGIFVKSIVKDSAVELDGRIHVGDQIIAVDGTNIQGYSNEQAVELLRHTGQTVSLELVRWGSQPGQALTISAPVTVHRDQPPEARKGLTVDRMGVDTGRGPKLTEAEEEELKKKWENTVGLSNEIMVAQVEKFSECSGLGVSLEARDADPGRHYICSVLPEGPVGRSGNILAGDQLLEVNGISLIGETHREVVGILKELPMCVYVVCCRPAQTALSDSRSGQSRLNSRKAISAEKEQGEVEGCVVHCDGSEALKEHVAEESRGSPLAMWETERQVLELEKGDAGLGFSILDYQDPLDPEKTVTVIRSLVPGGV</sequence>
<dbReference type="GO" id="GO:0005923">
    <property type="term" value="C:bicellular tight junction"/>
    <property type="evidence" value="ECO:0007669"/>
    <property type="project" value="TreeGrafter"/>
</dbReference>
<organism evidence="2 3">
    <name type="scientific">Conger conger</name>
    <name type="common">Conger eel</name>
    <name type="synonym">Muraena conger</name>
    <dbReference type="NCBI Taxonomy" id="82655"/>
    <lineage>
        <taxon>Eukaryota</taxon>
        <taxon>Metazoa</taxon>
        <taxon>Chordata</taxon>
        <taxon>Craniata</taxon>
        <taxon>Vertebrata</taxon>
        <taxon>Euteleostomi</taxon>
        <taxon>Actinopterygii</taxon>
        <taxon>Neopterygii</taxon>
        <taxon>Teleostei</taxon>
        <taxon>Anguilliformes</taxon>
        <taxon>Congridae</taxon>
        <taxon>Conger</taxon>
    </lineage>
</organism>
<dbReference type="EMBL" id="JAFJMO010000007">
    <property type="protein sequence ID" value="KAJ8271357.1"/>
    <property type="molecule type" value="Genomic_DNA"/>
</dbReference>
<gene>
    <name evidence="2" type="ORF">COCON_G00102160</name>
</gene>
<feature type="domain" description="PDZ" evidence="1">
    <location>
        <begin position="1"/>
        <end position="42"/>
    </location>
</feature>
<evidence type="ECO:0000313" key="3">
    <source>
        <dbReference type="Proteomes" id="UP001152803"/>
    </source>
</evidence>
<dbReference type="AlphaFoldDB" id="A0A9Q1DHW4"/>
<dbReference type="Pfam" id="PF00595">
    <property type="entry name" value="PDZ"/>
    <property type="match status" value="2"/>
</dbReference>
<dbReference type="PANTHER" id="PTHR19964">
    <property type="entry name" value="MULTIPLE PDZ DOMAIN PROTEIN"/>
    <property type="match status" value="1"/>
</dbReference>
<dbReference type="SUPFAM" id="SSF50156">
    <property type="entry name" value="PDZ domain-like"/>
    <property type="match status" value="3"/>
</dbReference>
<dbReference type="CDD" id="cd06791">
    <property type="entry name" value="PDZ3_MUPP1-like"/>
    <property type="match status" value="1"/>
</dbReference>